<feature type="transmembrane region" description="Helical" evidence="1">
    <location>
        <begin position="281"/>
        <end position="304"/>
    </location>
</feature>
<feature type="chain" id="PRO_5043967840" evidence="2">
    <location>
        <begin position="24"/>
        <end position="389"/>
    </location>
</feature>
<accession>A0AAW0C9N7</accession>
<feature type="non-terminal residue" evidence="3">
    <location>
        <position position="1"/>
    </location>
</feature>
<keyword evidence="1" id="KW-0812">Transmembrane</keyword>
<reference evidence="3 4" key="1">
    <citation type="journal article" date="2024" name="J Genomics">
        <title>Draft genome sequencing and assembly of Favolaschia claudopus CIRM-BRFM 2984 isolated from oak limbs.</title>
        <authorList>
            <person name="Navarro D."/>
            <person name="Drula E."/>
            <person name="Chaduli D."/>
            <person name="Cazenave R."/>
            <person name="Ahrendt S."/>
            <person name="Wang J."/>
            <person name="Lipzen A."/>
            <person name="Daum C."/>
            <person name="Barry K."/>
            <person name="Grigoriev I.V."/>
            <person name="Favel A."/>
            <person name="Rosso M.N."/>
            <person name="Martin F."/>
        </authorList>
    </citation>
    <scope>NUCLEOTIDE SEQUENCE [LARGE SCALE GENOMIC DNA]</scope>
    <source>
        <strain evidence="3 4">CIRM-BRFM 2984</strain>
    </source>
</reference>
<evidence type="ECO:0000256" key="2">
    <source>
        <dbReference type="SAM" id="SignalP"/>
    </source>
</evidence>
<organism evidence="3 4">
    <name type="scientific">Favolaschia claudopus</name>
    <dbReference type="NCBI Taxonomy" id="2862362"/>
    <lineage>
        <taxon>Eukaryota</taxon>
        <taxon>Fungi</taxon>
        <taxon>Dikarya</taxon>
        <taxon>Basidiomycota</taxon>
        <taxon>Agaricomycotina</taxon>
        <taxon>Agaricomycetes</taxon>
        <taxon>Agaricomycetidae</taxon>
        <taxon>Agaricales</taxon>
        <taxon>Marasmiineae</taxon>
        <taxon>Mycenaceae</taxon>
        <taxon>Favolaschia</taxon>
    </lineage>
</organism>
<dbReference type="EMBL" id="JAWWNJ010000019">
    <property type="protein sequence ID" value="KAK7036326.1"/>
    <property type="molecule type" value="Genomic_DNA"/>
</dbReference>
<keyword evidence="1" id="KW-1133">Transmembrane helix</keyword>
<dbReference type="AlphaFoldDB" id="A0AAW0C9N7"/>
<keyword evidence="1" id="KW-0472">Membrane</keyword>
<keyword evidence="2" id="KW-0732">Signal</keyword>
<proteinExistence type="predicted"/>
<feature type="signal peptide" evidence="2">
    <location>
        <begin position="1"/>
        <end position="23"/>
    </location>
</feature>
<comment type="caution">
    <text evidence="3">The sequence shown here is derived from an EMBL/GenBank/DDBJ whole genome shotgun (WGS) entry which is preliminary data.</text>
</comment>
<keyword evidence="4" id="KW-1185">Reference proteome</keyword>
<name>A0AAW0C9N7_9AGAR</name>
<gene>
    <name evidence="3" type="ORF">R3P38DRAFT_3485309</name>
</gene>
<evidence type="ECO:0000256" key="1">
    <source>
        <dbReference type="SAM" id="Phobius"/>
    </source>
</evidence>
<evidence type="ECO:0000313" key="4">
    <source>
        <dbReference type="Proteomes" id="UP001362999"/>
    </source>
</evidence>
<evidence type="ECO:0000313" key="3">
    <source>
        <dbReference type="EMBL" id="KAK7036326.1"/>
    </source>
</evidence>
<sequence length="389" mass="44047">YPGRWTTPTIILLFALLTAFITCINVPLSAYEFIQEVTFRPNDTLPALPFSRWLPSLFQPPTISFQPQALTVGDTLLLNNSAVNFTLTGVYDRMNGGTPVSTFSYFNNPFSDECDIVCGSLFAKLSQPDRNKSYDIDDFLDTTGQPADNPSLFVPFYPNMIWDPADVSTIIQNMFQMMFHYVRLQMGVVHPNLIYASPDMYNRSILPLGPPPAELDSDDSDGEYDYFSPFNRSRAAMANETYFSQMLEIVHLFNTSGGVPVMEYSRTVPKLKPLGSAITSVFVSTFAMLSTIWAIFSLIAGALAKMYPDRRENKRGKDSLRDDADVYFGVEEQALSEHSRFLNDSASDTLQDEMELMKNRMKLVESYVRQMQLAFRRRGVSEEEIIGQY</sequence>
<dbReference type="Proteomes" id="UP001362999">
    <property type="component" value="Unassembled WGS sequence"/>
</dbReference>
<protein>
    <submittedName>
        <fullName evidence="3">Uncharacterized protein</fullName>
    </submittedName>
</protein>